<gene>
    <name evidence="9" type="ORF">V3328_00725</name>
</gene>
<organism evidence="9 10">
    <name type="scientific">Microbaculum marinum</name>
    <dbReference type="NCBI Taxonomy" id="1764581"/>
    <lineage>
        <taxon>Bacteria</taxon>
        <taxon>Pseudomonadati</taxon>
        <taxon>Pseudomonadota</taxon>
        <taxon>Alphaproteobacteria</taxon>
        <taxon>Hyphomicrobiales</taxon>
        <taxon>Tepidamorphaceae</taxon>
        <taxon>Microbaculum</taxon>
    </lineage>
</organism>
<dbReference type="RefSeq" id="WP_340327717.1">
    <property type="nucleotide sequence ID" value="NZ_JAZHOF010000001.1"/>
</dbReference>
<dbReference type="PROSITE" id="PS00623">
    <property type="entry name" value="GMC_OXRED_1"/>
    <property type="match status" value="1"/>
</dbReference>
<dbReference type="Pfam" id="PF00732">
    <property type="entry name" value="GMC_oxred_N"/>
    <property type="match status" value="1"/>
</dbReference>
<dbReference type="Proteomes" id="UP001378188">
    <property type="component" value="Unassembled WGS sequence"/>
</dbReference>
<protein>
    <submittedName>
        <fullName evidence="9">GMC family oxidoreductase N-terminal domain-containing protein</fullName>
    </submittedName>
</protein>
<dbReference type="EMBL" id="JAZHOF010000001">
    <property type="protein sequence ID" value="MEJ8569977.1"/>
    <property type="molecule type" value="Genomic_DNA"/>
</dbReference>
<evidence type="ECO:0000256" key="2">
    <source>
        <dbReference type="ARBA" id="ARBA00010790"/>
    </source>
</evidence>
<dbReference type="InterPro" id="IPR012132">
    <property type="entry name" value="GMC_OxRdtase"/>
</dbReference>
<dbReference type="AlphaFoldDB" id="A0AAW9RIH6"/>
<dbReference type="Pfam" id="PF05199">
    <property type="entry name" value="GMC_oxred_C"/>
    <property type="match status" value="1"/>
</dbReference>
<feature type="binding site" evidence="5">
    <location>
        <position position="86"/>
    </location>
    <ligand>
        <name>FAD</name>
        <dbReference type="ChEBI" id="CHEBI:57692"/>
    </ligand>
</feature>
<dbReference type="PANTHER" id="PTHR11552:SF147">
    <property type="entry name" value="CHOLINE DEHYDROGENASE, MITOCHONDRIAL"/>
    <property type="match status" value="1"/>
</dbReference>
<evidence type="ECO:0000313" key="10">
    <source>
        <dbReference type="Proteomes" id="UP001378188"/>
    </source>
</evidence>
<dbReference type="PROSITE" id="PS00624">
    <property type="entry name" value="GMC_OXRED_2"/>
    <property type="match status" value="1"/>
</dbReference>
<comment type="caution">
    <text evidence="9">The sequence shown here is derived from an EMBL/GenBank/DDBJ whole genome shotgun (WGS) entry which is preliminary data.</text>
</comment>
<dbReference type="InterPro" id="IPR000172">
    <property type="entry name" value="GMC_OxRdtase_N"/>
</dbReference>
<evidence type="ECO:0000256" key="5">
    <source>
        <dbReference type="PIRSR" id="PIRSR000137-2"/>
    </source>
</evidence>
<reference evidence="9 10" key="1">
    <citation type="submission" date="2024-02" db="EMBL/GenBank/DDBJ databases">
        <title>Genome analysis and characterization of Microbaculum marinisediminis sp. nov., isolated from marine sediment.</title>
        <authorList>
            <person name="Du Z.-J."/>
            <person name="Ye Y.-Q."/>
            <person name="Zhang Z.-R."/>
            <person name="Yuan S.-M."/>
            <person name="Zhang X.-Y."/>
        </authorList>
    </citation>
    <scope>NUCLEOTIDE SEQUENCE [LARGE SCALE GENOMIC DNA]</scope>
    <source>
        <strain evidence="9 10">SDUM1044001</strain>
    </source>
</reference>
<dbReference type="PROSITE" id="PS51257">
    <property type="entry name" value="PROKAR_LIPOPROTEIN"/>
    <property type="match status" value="1"/>
</dbReference>
<evidence type="ECO:0000256" key="1">
    <source>
        <dbReference type="ARBA" id="ARBA00001974"/>
    </source>
</evidence>
<dbReference type="Gene3D" id="3.50.50.60">
    <property type="entry name" value="FAD/NAD(P)-binding domain"/>
    <property type="match status" value="1"/>
</dbReference>
<keyword evidence="4 5" id="KW-0274">FAD</keyword>
<dbReference type="SUPFAM" id="SSF54373">
    <property type="entry name" value="FAD-linked reductases, C-terminal domain"/>
    <property type="match status" value="1"/>
</dbReference>
<feature type="domain" description="Glucose-methanol-choline oxidoreductase N-terminal" evidence="8">
    <location>
        <begin position="256"/>
        <end position="270"/>
    </location>
</feature>
<dbReference type="InterPro" id="IPR036188">
    <property type="entry name" value="FAD/NAD-bd_sf"/>
</dbReference>
<evidence type="ECO:0000256" key="4">
    <source>
        <dbReference type="ARBA" id="ARBA00022827"/>
    </source>
</evidence>
<evidence type="ECO:0000313" key="9">
    <source>
        <dbReference type="EMBL" id="MEJ8569977.1"/>
    </source>
</evidence>
<comment type="cofactor">
    <cofactor evidence="1 5">
        <name>FAD</name>
        <dbReference type="ChEBI" id="CHEBI:57692"/>
    </cofactor>
</comment>
<keyword evidence="10" id="KW-1185">Reference proteome</keyword>
<comment type="similarity">
    <text evidence="2 6">Belongs to the GMC oxidoreductase family.</text>
</comment>
<evidence type="ECO:0000256" key="6">
    <source>
        <dbReference type="RuleBase" id="RU003968"/>
    </source>
</evidence>
<dbReference type="GO" id="GO:0016614">
    <property type="term" value="F:oxidoreductase activity, acting on CH-OH group of donors"/>
    <property type="evidence" value="ECO:0007669"/>
    <property type="project" value="InterPro"/>
</dbReference>
<dbReference type="SUPFAM" id="SSF51905">
    <property type="entry name" value="FAD/NAD(P)-binding domain"/>
    <property type="match status" value="1"/>
</dbReference>
<evidence type="ECO:0000256" key="3">
    <source>
        <dbReference type="ARBA" id="ARBA00022630"/>
    </source>
</evidence>
<feature type="domain" description="Glucose-methanol-choline oxidoreductase N-terminal" evidence="7">
    <location>
        <begin position="84"/>
        <end position="107"/>
    </location>
</feature>
<dbReference type="PIRSF" id="PIRSF000137">
    <property type="entry name" value="Alcohol_oxidase"/>
    <property type="match status" value="1"/>
</dbReference>
<dbReference type="InterPro" id="IPR007867">
    <property type="entry name" value="GMC_OxRtase_C"/>
</dbReference>
<evidence type="ECO:0000259" key="8">
    <source>
        <dbReference type="PROSITE" id="PS00624"/>
    </source>
</evidence>
<dbReference type="GO" id="GO:0050660">
    <property type="term" value="F:flavin adenine dinucleotide binding"/>
    <property type="evidence" value="ECO:0007669"/>
    <property type="project" value="InterPro"/>
</dbReference>
<dbReference type="Gene3D" id="3.30.560.10">
    <property type="entry name" value="Glucose Oxidase, domain 3"/>
    <property type="match status" value="1"/>
</dbReference>
<accession>A0AAW9RIH6</accession>
<name>A0AAW9RIH6_9HYPH</name>
<evidence type="ECO:0000259" key="7">
    <source>
        <dbReference type="PROSITE" id="PS00623"/>
    </source>
</evidence>
<sequence length="550" mass="58573">MSGRRAYDYIIVGAGSAGCVLADRLSADGDASVLLVEAGGWDRDPWIRIPIGWGRIMQRRLHDWGYDAEPDPGVGGRTMECMRGRVVGGSSSINAMAYVRGNRGDYERWAGYGLPALAYDSVLPVFKRQEHWQDGESAYRGGGGGLFTTRASYGDPLVAACLEAAERAGHPYTDDYNAEQQEGFAVLQSTIGRGRRCSAADAFLRPALRRQNLHVLTGALATGIGFQGDRAVSVSVVRSDLLETIRAEREIVLCAGAINSPQLLMLSGIGDPAELHRLGIETRVALPGVGANLQDHATVAVEFARAAPGPFVQHMRADRIAASLAQAYLTGSGFATDLPSGWTAFLRTASAGPLPNLQLIFRAVPLAAAPWFPGVRKPFADGFAIRAVLLRPESRGSIALRSANPRDKVVIRQNLLQADSDRRTVKEGLGIVRDLANQSALKAYIGREIAPGPGNWSDAGLNDHVARSAATAHHPAGTCRIGGGEEESLVLDPRFRVRGTRSLRVVDASAFPDLVGGNINAAVMMLADRAADEILGTVAQAGTPAMRNVS</sequence>
<dbReference type="PANTHER" id="PTHR11552">
    <property type="entry name" value="GLUCOSE-METHANOL-CHOLINE GMC OXIDOREDUCTASE"/>
    <property type="match status" value="1"/>
</dbReference>
<proteinExistence type="inferred from homology"/>
<keyword evidence="3 6" id="KW-0285">Flavoprotein</keyword>